<dbReference type="InterPro" id="IPR011051">
    <property type="entry name" value="RmlC_Cupin_sf"/>
</dbReference>
<reference evidence="5 6" key="1">
    <citation type="journal article" date="2013" name="Int. J. Syst. Evol. Microbiol.">
        <title>Ilumatobacter nonamiense sp. nov. and Ilumatobacter coccineum sp. nov., isolated from seashore sand.</title>
        <authorList>
            <person name="Matsumoto A."/>
            <person name="Kasai H."/>
            <person name="Matsuo Y."/>
            <person name="Shizuri Y."/>
            <person name="Ichikawa N."/>
            <person name="Fujita N."/>
            <person name="Omura S."/>
            <person name="Takahashi Y."/>
        </authorList>
    </citation>
    <scope>NUCLEOTIDE SEQUENCE [LARGE SCALE GENOMIC DNA]</scope>
    <source>
        <strain evidence="6">NBRC 103263 / KCTC 29153 / YM16-304</strain>
    </source>
</reference>
<dbReference type="AlphaFoldDB" id="A0A6C7E8Z7"/>
<feature type="active site" description="Proton donor" evidence="2">
    <location>
        <position position="132"/>
    </location>
</feature>
<comment type="catalytic activity">
    <reaction evidence="4">
        <text>dTDP-4-dehydro-6-deoxy-alpha-D-glucose = dTDP-4-dehydro-beta-L-rhamnose</text>
        <dbReference type="Rhea" id="RHEA:16969"/>
        <dbReference type="ChEBI" id="CHEBI:57649"/>
        <dbReference type="ChEBI" id="CHEBI:62830"/>
        <dbReference type="EC" id="5.1.3.13"/>
    </reaction>
</comment>
<dbReference type="InterPro" id="IPR000888">
    <property type="entry name" value="RmlC-like"/>
</dbReference>
<dbReference type="Gene3D" id="2.60.120.10">
    <property type="entry name" value="Jelly Rolls"/>
    <property type="match status" value="1"/>
</dbReference>
<evidence type="ECO:0000313" key="6">
    <source>
        <dbReference type="Proteomes" id="UP000011863"/>
    </source>
</evidence>
<dbReference type="UniPathway" id="UPA00124"/>
<dbReference type="Pfam" id="PF00908">
    <property type="entry name" value="dTDP_sugar_isom"/>
    <property type="match status" value="1"/>
</dbReference>
<feature type="active site" description="Proton acceptor" evidence="2">
    <location>
        <position position="62"/>
    </location>
</feature>
<dbReference type="SUPFAM" id="SSF51182">
    <property type="entry name" value="RmlC-like cupins"/>
    <property type="match status" value="1"/>
</dbReference>
<dbReference type="EC" id="5.1.3.13" evidence="4"/>
<evidence type="ECO:0000256" key="2">
    <source>
        <dbReference type="PIRSR" id="PIRSR600888-1"/>
    </source>
</evidence>
<dbReference type="GO" id="GO:0000271">
    <property type="term" value="P:polysaccharide biosynthetic process"/>
    <property type="evidence" value="ECO:0007669"/>
    <property type="project" value="TreeGrafter"/>
</dbReference>
<dbReference type="RefSeq" id="WP_015442434.1">
    <property type="nucleotide sequence ID" value="NC_020520.1"/>
</dbReference>
<comment type="similarity">
    <text evidence="1 4">Belongs to the dTDP-4-dehydrorhamnose 3,5-epimerase family.</text>
</comment>
<organism evidence="5 6">
    <name type="scientific">Ilumatobacter coccineus (strain NBRC 103263 / KCTC 29153 / YM16-304)</name>
    <dbReference type="NCBI Taxonomy" id="1313172"/>
    <lineage>
        <taxon>Bacteria</taxon>
        <taxon>Bacillati</taxon>
        <taxon>Actinomycetota</taxon>
        <taxon>Acidimicrobiia</taxon>
        <taxon>Acidimicrobiales</taxon>
        <taxon>Ilumatobacteraceae</taxon>
        <taxon>Ilumatobacter</taxon>
    </lineage>
</organism>
<comment type="function">
    <text evidence="4">Catalyzes the epimerization of the C3' and C5'positions of dTDP-6-deoxy-D-xylo-4-hexulose, forming dTDP-6-deoxy-L-lyxo-4-hexulose.</text>
</comment>
<evidence type="ECO:0000256" key="3">
    <source>
        <dbReference type="PIRSR" id="PIRSR600888-3"/>
    </source>
</evidence>
<keyword evidence="6" id="KW-1185">Reference proteome</keyword>
<dbReference type="OrthoDB" id="9800680at2"/>
<dbReference type="Proteomes" id="UP000011863">
    <property type="component" value="Chromosome"/>
</dbReference>
<comment type="pathway">
    <text evidence="4">Carbohydrate biosynthesis; dTDP-L-rhamnose biosynthesis.</text>
</comment>
<comment type="subunit">
    <text evidence="4">Homodimer.</text>
</comment>
<dbReference type="NCBIfam" id="TIGR01221">
    <property type="entry name" value="rmlC"/>
    <property type="match status" value="1"/>
</dbReference>
<dbReference type="InterPro" id="IPR014710">
    <property type="entry name" value="RmlC-like_jellyroll"/>
</dbReference>
<sequence length="184" mass="20256">MDFVPTTIADVIEIRPRRHGDNRGWFAETFKQAALLEHGIDLEFTQDNESFSAPAGTLRGLHYQTDPHAQAKIVRVVRGSILDVAVDIRRTSPTFGQHVAVTLTADAGNQLLVPVGFAHGFCTLEPDVQVAYKVTGAYAPDCERSLRWDDPTIAVDWPDFGPDGPVMSDKDLDAPLLTDQPDLF</sequence>
<dbReference type="GO" id="GO:0005829">
    <property type="term" value="C:cytosol"/>
    <property type="evidence" value="ECO:0007669"/>
    <property type="project" value="TreeGrafter"/>
</dbReference>
<dbReference type="KEGG" id="aym:YM304_28730"/>
<dbReference type="CDD" id="cd00438">
    <property type="entry name" value="cupin_RmlC"/>
    <property type="match status" value="1"/>
</dbReference>
<evidence type="ECO:0000256" key="4">
    <source>
        <dbReference type="RuleBase" id="RU364069"/>
    </source>
</evidence>
<dbReference type="EMBL" id="AP012057">
    <property type="protein sequence ID" value="BAN03187.1"/>
    <property type="molecule type" value="Genomic_DNA"/>
</dbReference>
<dbReference type="PANTHER" id="PTHR21047">
    <property type="entry name" value="DTDP-6-DEOXY-D-GLUCOSE-3,5 EPIMERASE"/>
    <property type="match status" value="1"/>
</dbReference>
<evidence type="ECO:0000256" key="1">
    <source>
        <dbReference type="ARBA" id="ARBA00010154"/>
    </source>
</evidence>
<dbReference type="GO" id="GO:0008830">
    <property type="term" value="F:dTDP-4-dehydrorhamnose 3,5-epimerase activity"/>
    <property type="evidence" value="ECO:0007669"/>
    <property type="project" value="UniProtKB-UniRule"/>
</dbReference>
<protein>
    <recommendedName>
        <fullName evidence="4">dTDP-4-dehydrorhamnose 3,5-epimerase</fullName>
        <ecNumber evidence="4">5.1.3.13</ecNumber>
    </recommendedName>
    <alternativeName>
        <fullName evidence="4">Thymidine diphospho-4-keto-rhamnose 3,5-epimerase</fullName>
    </alternativeName>
</protein>
<accession>A0A6C7E8Z7</accession>
<dbReference type="GO" id="GO:0019305">
    <property type="term" value="P:dTDP-rhamnose biosynthetic process"/>
    <property type="evidence" value="ECO:0007669"/>
    <property type="project" value="UniProtKB-UniRule"/>
</dbReference>
<dbReference type="PANTHER" id="PTHR21047:SF2">
    <property type="entry name" value="THYMIDINE DIPHOSPHO-4-KETO-RHAMNOSE 3,5-EPIMERASE"/>
    <property type="match status" value="1"/>
</dbReference>
<proteinExistence type="inferred from homology"/>
<name>A0A6C7E8Z7_ILUCY</name>
<keyword evidence="4 5" id="KW-0413">Isomerase</keyword>
<feature type="site" description="Participates in a stacking interaction with the thymidine ring of dTDP-4-oxo-6-deoxyglucose" evidence="3">
    <location>
        <position position="138"/>
    </location>
</feature>
<evidence type="ECO:0000313" key="5">
    <source>
        <dbReference type="EMBL" id="BAN03187.1"/>
    </source>
</evidence>
<gene>
    <name evidence="5" type="primary">rmlC</name>
    <name evidence="5" type="ORF">YM304_28730</name>
</gene>